<dbReference type="Gene3D" id="4.10.860.10">
    <property type="entry name" value="UVR domain"/>
    <property type="match status" value="1"/>
</dbReference>
<keyword evidence="8" id="KW-0547">Nucleotide-binding</keyword>
<dbReference type="InterPro" id="IPR038476">
    <property type="entry name" value="UvrC_RNase_H_dom_sf"/>
</dbReference>
<dbReference type="Pfam" id="PF22920">
    <property type="entry name" value="UvrC_RNaseH"/>
    <property type="match status" value="1"/>
</dbReference>
<dbReference type="InterPro" id="IPR001943">
    <property type="entry name" value="UVR_dom"/>
</dbReference>
<dbReference type="InterPro" id="IPR003583">
    <property type="entry name" value="Hlx-hairpin-Hlx_DNA-bd_motif"/>
</dbReference>
<evidence type="ECO:0000256" key="6">
    <source>
        <dbReference type="ARBA" id="ARBA00023236"/>
    </source>
</evidence>
<dbReference type="InterPro" id="IPR001162">
    <property type="entry name" value="UvrC_RNase_H_dom"/>
</dbReference>
<evidence type="ECO:0000256" key="4">
    <source>
        <dbReference type="ARBA" id="ARBA00022881"/>
    </source>
</evidence>
<dbReference type="HAMAP" id="MF_00203">
    <property type="entry name" value="UvrC"/>
    <property type="match status" value="1"/>
</dbReference>
<feature type="domain" description="UvrC family homology region profile" evidence="11">
    <location>
        <begin position="240"/>
        <end position="500"/>
    </location>
</feature>
<dbReference type="SUPFAM" id="SSF52540">
    <property type="entry name" value="P-loop containing nucleoside triphosphate hydrolases"/>
    <property type="match status" value="1"/>
</dbReference>
<dbReference type="InterPro" id="IPR053931">
    <property type="entry name" value="RapZ_C"/>
</dbReference>
<dbReference type="PROSITE" id="PS50165">
    <property type="entry name" value="UVRC"/>
    <property type="match status" value="1"/>
</dbReference>
<dbReference type="InterPro" id="IPR005337">
    <property type="entry name" value="RapZ-like"/>
</dbReference>
<evidence type="ECO:0000256" key="3">
    <source>
        <dbReference type="ARBA" id="ARBA00022769"/>
    </source>
</evidence>
<comment type="function">
    <text evidence="7">The UvrABC repair system catalyzes the recognition and processing of DNA lesions. UvrC both incises the 5' and 3' sides of the lesion. The N-terminal half is responsible for the 3' incision and the C-terminal half is responsible for the 5' incision.</text>
</comment>
<keyword evidence="8" id="KW-0067">ATP-binding</keyword>
<evidence type="ECO:0000256" key="7">
    <source>
        <dbReference type="HAMAP-Rule" id="MF_00203"/>
    </source>
</evidence>
<evidence type="ECO:0000259" key="11">
    <source>
        <dbReference type="PROSITE" id="PS50165"/>
    </source>
</evidence>
<accession>A0ABN0R0X2</accession>
<keyword evidence="3 7" id="KW-0228">DNA excision</keyword>
<dbReference type="NCBIfam" id="TIGR00194">
    <property type="entry name" value="uvrC"/>
    <property type="match status" value="1"/>
</dbReference>
<evidence type="ECO:0000259" key="10">
    <source>
        <dbReference type="PROSITE" id="PS50164"/>
    </source>
</evidence>
<dbReference type="Proteomes" id="UP000020681">
    <property type="component" value="Unassembled WGS sequence"/>
</dbReference>
<sequence length="933" mass="104335">MYRFRDPHGRVIYVGKAKSLRSRLTSYFADIAHLQPRTRQMVTTAAKVEWTVVNTEVEALQLEYNWIKEFDPRFNVRYRDDKSYPVLAVTLNEDFPRLMVYRGPRRKGVRYFGPYSHAWAIRETVDLLTRVFPARTCSMGVFKRHKQIDRPCLLGYIDKCSAPCIGRVSKEQHRQIVDDFCDFLSGKTDRYARELEQQMNAAAENLDFERAARLRDDRSALKRAMEKQAVVLGDGTDADVVAFADDELEAAVQVFHVRGGRVRGQRGWVVEKPSAPDVSVEEQLVEQFLAQFYGDQAELGGAADESVNPVPREVLVPCLPSNADQLSSWLSGLRGSRVTLRVPRRGDKRALAETVQRNAKEALQQHKLKRAGDFNARSAALQNIQEALGLADAPLRIECVDISHVQGTDVVASLVVFEDGLPRKSDYRHFAIREAAGQGRSDDVASIAEVTRRRFQRHLSEQNDPNLLSPEGKSRRFAYPPNLYVVDGGAPQVNAASAVLEELGIVDVAVIGLAKRLEEVWVPSEPDPIIMPRNSEGLYLLQRVRDEAHRFAITYHRSKRSKRMTASALDAVPGLGEHRRKALVTHFGSIARLKEATVDQITAVPGIGVATATAVLEALRPDQPGVPNDQPYCGWRKSARSRRRRLGRYRRGAGDRAVRAGRSTAAKVLEDLGWYVADNLPPQLITRMVDFGLAAGSRITQLAVVMDVRSRGFTGDLDSVRNELATRNITPRVVFMEASDDMLVRRYEQNRRSHPLQGGHTLAEGIAAERKMLEPVRATADLIIDTSTLSVRGLRENIERAFGGDAAAITSVTVESFGFKYGLPMDADMVMDVRFLPNPHWVDELRPLTGQHQAVSDYVLGRPGASEFLQTYHELLSLVVEGYRREGKRYMTVAIGCTGGKHRSVAIAEALVGLLRSNSRLSVRVLHRDLGRE</sequence>
<comment type="subcellular location">
    <subcellularLocation>
        <location evidence="7">Cytoplasm</location>
    </subcellularLocation>
</comment>
<dbReference type="GO" id="GO:0016787">
    <property type="term" value="F:hydrolase activity"/>
    <property type="evidence" value="ECO:0007669"/>
    <property type="project" value="UniProtKB-KW"/>
</dbReference>
<feature type="binding site" evidence="8">
    <location>
        <begin position="707"/>
        <end position="710"/>
    </location>
    <ligand>
        <name>GTP</name>
        <dbReference type="ChEBI" id="CHEBI:37565"/>
    </ligand>
</feature>
<dbReference type="EMBL" id="JAOL01000100">
    <property type="protein sequence ID" value="EUA90654.1"/>
    <property type="molecule type" value="Genomic_DNA"/>
</dbReference>
<organism evidence="12 13">
    <name type="scientific">Mycobacterium ulcerans str. Harvey</name>
    <dbReference type="NCBI Taxonomy" id="1299332"/>
    <lineage>
        <taxon>Bacteria</taxon>
        <taxon>Bacillati</taxon>
        <taxon>Actinomycetota</taxon>
        <taxon>Actinomycetes</taxon>
        <taxon>Mycobacteriales</taxon>
        <taxon>Mycobacteriaceae</taxon>
        <taxon>Mycobacterium</taxon>
        <taxon>Mycobacterium ulcerans group</taxon>
    </lineage>
</organism>
<dbReference type="SMART" id="SM00278">
    <property type="entry name" value="HhH1"/>
    <property type="match status" value="2"/>
</dbReference>
<dbReference type="PROSITE" id="PS50164">
    <property type="entry name" value="GIY_YIG"/>
    <property type="match status" value="1"/>
</dbReference>
<protein>
    <recommendedName>
        <fullName evidence="7">UvrABC system protein C</fullName>
        <shortName evidence="7">Protein UvrC</shortName>
    </recommendedName>
    <alternativeName>
        <fullName evidence="7">Excinuclease ABC subunit C</fullName>
    </alternativeName>
</protein>
<dbReference type="Pfam" id="PF22740">
    <property type="entry name" value="PapZ_C"/>
    <property type="match status" value="1"/>
</dbReference>
<dbReference type="Pfam" id="PF01541">
    <property type="entry name" value="GIY-YIG"/>
    <property type="match status" value="1"/>
</dbReference>
<keyword evidence="2 7" id="KW-0227">DNA damage</keyword>
<evidence type="ECO:0000256" key="8">
    <source>
        <dbReference type="HAMAP-Rule" id="MF_00636"/>
    </source>
</evidence>
<keyword evidence="5 7" id="KW-0234">DNA repair</keyword>
<dbReference type="PANTHER" id="PTHR30562">
    <property type="entry name" value="UVRC/OXIDOREDUCTASE"/>
    <property type="match status" value="1"/>
</dbReference>
<dbReference type="HAMAP" id="MF_00636">
    <property type="entry name" value="RapZ_like"/>
    <property type="match status" value="1"/>
</dbReference>
<keyword evidence="1 7" id="KW-0963">Cytoplasm</keyword>
<evidence type="ECO:0000313" key="12">
    <source>
        <dbReference type="EMBL" id="EUA90654.1"/>
    </source>
</evidence>
<evidence type="ECO:0000256" key="1">
    <source>
        <dbReference type="ARBA" id="ARBA00022490"/>
    </source>
</evidence>
<dbReference type="Pfam" id="PF14520">
    <property type="entry name" value="HHH_5"/>
    <property type="match status" value="1"/>
</dbReference>
<proteinExistence type="inferred from homology"/>
<dbReference type="InterPro" id="IPR053930">
    <property type="entry name" value="RapZ-like_N"/>
</dbReference>
<comment type="caution">
    <text evidence="12">The sequence shown here is derived from an EMBL/GenBank/DDBJ whole genome shotgun (WGS) entry which is preliminary data.</text>
</comment>
<dbReference type="SMART" id="SM00465">
    <property type="entry name" value="GIYc"/>
    <property type="match status" value="1"/>
</dbReference>
<gene>
    <name evidence="7 12" type="primary">uvrC</name>
    <name evidence="12" type="ORF">I551_2859</name>
</gene>
<evidence type="ECO:0000256" key="5">
    <source>
        <dbReference type="ARBA" id="ARBA00023204"/>
    </source>
</evidence>
<dbReference type="CDD" id="cd10434">
    <property type="entry name" value="GIY-YIG_UvrC_Cho"/>
    <property type="match status" value="1"/>
</dbReference>
<dbReference type="SUPFAM" id="SSF46600">
    <property type="entry name" value="C-terminal UvrC-binding domain of UvrB"/>
    <property type="match status" value="1"/>
</dbReference>
<dbReference type="InterPro" id="IPR047296">
    <property type="entry name" value="GIY-YIG_UvrC_Cho"/>
</dbReference>
<evidence type="ECO:0000313" key="13">
    <source>
        <dbReference type="Proteomes" id="UP000020681"/>
    </source>
</evidence>
<feature type="domain" description="UVR" evidence="9">
    <location>
        <begin position="189"/>
        <end position="224"/>
    </location>
</feature>
<dbReference type="InterPro" id="IPR027417">
    <property type="entry name" value="P-loop_NTPase"/>
</dbReference>
<keyword evidence="12" id="KW-0378">Hydrolase</keyword>
<dbReference type="InterPro" id="IPR000305">
    <property type="entry name" value="GIY-YIG_endonuc"/>
</dbReference>
<dbReference type="NCBIfam" id="NF001824">
    <property type="entry name" value="PRK00558.1-5"/>
    <property type="match status" value="1"/>
</dbReference>
<dbReference type="SUPFAM" id="SSF47781">
    <property type="entry name" value="RuvA domain 2-like"/>
    <property type="match status" value="1"/>
</dbReference>
<keyword evidence="8" id="KW-0342">GTP-binding</keyword>
<dbReference type="Pfam" id="PF08459">
    <property type="entry name" value="UvrC_RNaseH_dom"/>
    <property type="match status" value="1"/>
</dbReference>
<reference evidence="12 13" key="1">
    <citation type="submission" date="2014-01" db="EMBL/GenBank/DDBJ databases">
        <authorList>
            <person name="Dobos K."/>
            <person name="Lenaerts A."/>
            <person name="Ordway D."/>
            <person name="DeGroote M.A."/>
            <person name="Parker T."/>
            <person name="Sizemore C."/>
            <person name="Tallon L.J."/>
            <person name="Sadzewicz L.K."/>
            <person name="Sengamalay N."/>
            <person name="Fraser C.M."/>
            <person name="Hine E."/>
            <person name="Shefchek K.A."/>
            <person name="Das S.P."/>
            <person name="Tettelin H."/>
        </authorList>
    </citation>
    <scope>NUCLEOTIDE SEQUENCE [LARGE SCALE GENOMIC DNA]</scope>
    <source>
        <strain evidence="12 13">Harvey</strain>
    </source>
</reference>
<dbReference type="InterPro" id="IPR004791">
    <property type="entry name" value="UvrC"/>
</dbReference>
<feature type="domain" description="GIY-YIG" evidence="10">
    <location>
        <begin position="1"/>
        <end position="76"/>
    </location>
</feature>
<keyword evidence="13" id="KW-1185">Reference proteome</keyword>
<keyword evidence="4 7" id="KW-0267">Excision nuclease</keyword>
<dbReference type="PANTHER" id="PTHR30562:SF1">
    <property type="entry name" value="UVRABC SYSTEM PROTEIN C"/>
    <property type="match status" value="1"/>
</dbReference>
<keyword evidence="6 7" id="KW-0742">SOS response</keyword>
<name>A0ABN0R0X2_MYCUL</name>
<evidence type="ECO:0000256" key="2">
    <source>
        <dbReference type="ARBA" id="ARBA00022763"/>
    </source>
</evidence>
<dbReference type="NCBIfam" id="NF003828">
    <property type="entry name" value="PRK05416.1"/>
    <property type="match status" value="1"/>
</dbReference>
<dbReference type="Pfam" id="PF02151">
    <property type="entry name" value="UVR"/>
    <property type="match status" value="1"/>
</dbReference>
<dbReference type="SUPFAM" id="SSF82771">
    <property type="entry name" value="GIY-YIG endonuclease"/>
    <property type="match status" value="1"/>
</dbReference>
<dbReference type="Pfam" id="PF03668">
    <property type="entry name" value="RapZ-like_N"/>
    <property type="match status" value="1"/>
</dbReference>
<dbReference type="InterPro" id="IPR036876">
    <property type="entry name" value="UVR_dom_sf"/>
</dbReference>
<dbReference type="InterPro" id="IPR010994">
    <property type="entry name" value="RuvA_2-like"/>
</dbReference>
<evidence type="ECO:0000259" key="9">
    <source>
        <dbReference type="PROSITE" id="PS50151"/>
    </source>
</evidence>
<comment type="subunit">
    <text evidence="7">Interacts with UvrB in an incision complex.</text>
</comment>
<dbReference type="Gene3D" id="1.10.150.20">
    <property type="entry name" value="5' to 3' exonuclease, C-terminal subdomain"/>
    <property type="match status" value="1"/>
</dbReference>
<comment type="similarity">
    <text evidence="7">Belongs to the UvrC family.</text>
</comment>
<dbReference type="InterPro" id="IPR050066">
    <property type="entry name" value="UvrABC_protein_C"/>
</dbReference>
<comment type="caution">
    <text evidence="8">Lacks conserved residue(s) required for the propagation of feature annotation.</text>
</comment>
<dbReference type="Gene3D" id="3.40.1440.10">
    <property type="entry name" value="GIY-YIG endonuclease"/>
    <property type="match status" value="1"/>
</dbReference>
<dbReference type="PROSITE" id="PS50151">
    <property type="entry name" value="UVR"/>
    <property type="match status" value="1"/>
</dbReference>
<dbReference type="Gene3D" id="3.30.420.340">
    <property type="entry name" value="UvrC, RNAse H endonuclease domain"/>
    <property type="match status" value="1"/>
</dbReference>
<dbReference type="InterPro" id="IPR035901">
    <property type="entry name" value="GIY-YIG_endonuc_sf"/>
</dbReference>